<keyword evidence="4 9" id="KW-0812">Transmembrane</keyword>
<feature type="transmembrane region" description="Helical" evidence="9">
    <location>
        <begin position="208"/>
        <end position="227"/>
    </location>
</feature>
<dbReference type="GO" id="GO:0006865">
    <property type="term" value="P:amino acid transport"/>
    <property type="evidence" value="ECO:0007669"/>
    <property type="project" value="UniProtKB-KW"/>
</dbReference>
<dbReference type="RefSeq" id="WP_011292207.1">
    <property type="nucleotide sequence ID" value="NZ_AOSG01000050.1"/>
</dbReference>
<accession>A0A9P2T9D6</accession>
<protein>
    <submittedName>
        <fullName evidence="10">ABC transporter permease</fullName>
    </submittedName>
</protein>
<dbReference type="GO" id="GO:0005886">
    <property type="term" value="C:plasma membrane"/>
    <property type="evidence" value="ECO:0007669"/>
    <property type="project" value="UniProtKB-SubCell"/>
</dbReference>
<feature type="transmembrane region" description="Helical" evidence="9">
    <location>
        <begin position="12"/>
        <end position="29"/>
    </location>
</feature>
<keyword evidence="7 9" id="KW-0472">Membrane</keyword>
<dbReference type="InterPro" id="IPR052157">
    <property type="entry name" value="BCAA_transport_permease"/>
</dbReference>
<dbReference type="GO" id="GO:0022857">
    <property type="term" value="F:transmembrane transporter activity"/>
    <property type="evidence" value="ECO:0007669"/>
    <property type="project" value="InterPro"/>
</dbReference>
<feature type="transmembrane region" description="Helical" evidence="9">
    <location>
        <begin position="179"/>
        <end position="202"/>
    </location>
</feature>
<keyword evidence="11" id="KW-1185">Reference proteome</keyword>
<comment type="caution">
    <text evidence="10">The sequence shown here is derived from an EMBL/GenBank/DDBJ whole genome shotgun (WGS) entry which is preliminary data.</text>
</comment>
<keyword evidence="3" id="KW-1003">Cell membrane</keyword>
<dbReference type="Pfam" id="PF02653">
    <property type="entry name" value="BPD_transp_2"/>
    <property type="match status" value="1"/>
</dbReference>
<feature type="transmembrane region" description="Helical" evidence="9">
    <location>
        <begin position="234"/>
        <end position="254"/>
    </location>
</feature>
<evidence type="ECO:0000256" key="7">
    <source>
        <dbReference type="ARBA" id="ARBA00023136"/>
    </source>
</evidence>
<reference evidence="10 11" key="1">
    <citation type="journal article" date="2013" name="Genome Announc.">
        <title>Draft Genome Sequence of the Lignocellulose Decomposer Thermobifida fusca Strain TM51.</title>
        <authorList>
            <person name="Toth A."/>
            <person name="Barna T."/>
            <person name="Nagy I."/>
            <person name="Horvath B."/>
            <person name="Nagy I."/>
            <person name="Tancsics A."/>
            <person name="Kriszt B."/>
            <person name="Baka E."/>
            <person name="Fekete C."/>
            <person name="Kukolya J."/>
        </authorList>
    </citation>
    <scope>NUCLEOTIDE SEQUENCE [LARGE SCALE GENOMIC DNA]</scope>
    <source>
        <strain evidence="10 11">TM51</strain>
    </source>
</reference>
<name>A0A9P2T9D6_THEFU</name>
<feature type="transmembrane region" description="Helical" evidence="9">
    <location>
        <begin position="36"/>
        <end position="54"/>
    </location>
</feature>
<feature type="transmembrane region" description="Helical" evidence="9">
    <location>
        <begin position="260"/>
        <end position="279"/>
    </location>
</feature>
<evidence type="ECO:0000313" key="11">
    <source>
        <dbReference type="Proteomes" id="UP000014184"/>
    </source>
</evidence>
<feature type="transmembrane region" description="Helical" evidence="9">
    <location>
        <begin position="94"/>
        <end position="116"/>
    </location>
</feature>
<evidence type="ECO:0000256" key="8">
    <source>
        <dbReference type="ARBA" id="ARBA00037998"/>
    </source>
</evidence>
<keyword evidence="6 9" id="KW-1133">Transmembrane helix</keyword>
<evidence type="ECO:0000256" key="9">
    <source>
        <dbReference type="SAM" id="Phobius"/>
    </source>
</evidence>
<evidence type="ECO:0000256" key="6">
    <source>
        <dbReference type="ARBA" id="ARBA00022989"/>
    </source>
</evidence>
<gene>
    <name evidence="10" type="ORF">TM51_09191</name>
</gene>
<proteinExistence type="inferred from homology"/>
<dbReference type="AlphaFoldDB" id="A0A9P2T9D6"/>
<sequence>MNQFISLTFEGIANGAIYAALGLSLVIIYQATRVVNFAQPALALMAVYLAYTVTQATGSYWLGFATAMASGTLLGVVTERLLVRPVQDKSPLNAIILTLGLLMVLQGLAGMIWGNLQHSFPPPMSFRDLAAVPISPEEIFALAAVGVVATVLFLLYRFTPLGLRMRAAAFHAESARLSGVRVGLMLTLGWGIASAIGALAGMLAVPPLLSPTVLDAVFVYGIAAAVLGGLDNPFGALAGGLVLGVGLSYVSGYVGSELTTLAALAILIAVLSLRPAGLFSRATVRKV</sequence>
<evidence type="ECO:0000313" key="10">
    <source>
        <dbReference type="EMBL" id="EOR71111.1"/>
    </source>
</evidence>
<organism evidence="10 11">
    <name type="scientific">Thermobifida fusca TM51</name>
    <dbReference type="NCBI Taxonomy" id="1169414"/>
    <lineage>
        <taxon>Bacteria</taxon>
        <taxon>Bacillati</taxon>
        <taxon>Actinomycetota</taxon>
        <taxon>Actinomycetes</taxon>
        <taxon>Streptosporangiales</taxon>
        <taxon>Nocardiopsidaceae</taxon>
        <taxon>Thermobifida</taxon>
    </lineage>
</organism>
<dbReference type="CDD" id="cd06582">
    <property type="entry name" value="TM_PBP1_LivH_like"/>
    <property type="match status" value="1"/>
</dbReference>
<dbReference type="EMBL" id="AOSG01000050">
    <property type="protein sequence ID" value="EOR71111.1"/>
    <property type="molecule type" value="Genomic_DNA"/>
</dbReference>
<keyword evidence="2" id="KW-0813">Transport</keyword>
<dbReference type="PANTHER" id="PTHR11795:SF451">
    <property type="entry name" value="ABC TRANSPORTER PERMEASE PROTEIN"/>
    <property type="match status" value="1"/>
</dbReference>
<comment type="similarity">
    <text evidence="8">Belongs to the binding-protein-dependent transport system permease family. LivHM subfamily.</text>
</comment>
<evidence type="ECO:0000256" key="4">
    <source>
        <dbReference type="ARBA" id="ARBA00022692"/>
    </source>
</evidence>
<dbReference type="Proteomes" id="UP000014184">
    <property type="component" value="Unassembled WGS sequence"/>
</dbReference>
<evidence type="ECO:0000256" key="2">
    <source>
        <dbReference type="ARBA" id="ARBA00022448"/>
    </source>
</evidence>
<evidence type="ECO:0000256" key="3">
    <source>
        <dbReference type="ARBA" id="ARBA00022475"/>
    </source>
</evidence>
<dbReference type="PANTHER" id="PTHR11795">
    <property type="entry name" value="BRANCHED-CHAIN AMINO ACID TRANSPORT SYSTEM PERMEASE PROTEIN LIVH"/>
    <property type="match status" value="1"/>
</dbReference>
<keyword evidence="5" id="KW-0029">Amino-acid transport</keyword>
<feature type="transmembrane region" description="Helical" evidence="9">
    <location>
        <begin position="60"/>
        <end position="82"/>
    </location>
</feature>
<comment type="subcellular location">
    <subcellularLocation>
        <location evidence="1">Cell membrane</location>
        <topology evidence="1">Multi-pass membrane protein</topology>
    </subcellularLocation>
</comment>
<evidence type="ECO:0000256" key="1">
    <source>
        <dbReference type="ARBA" id="ARBA00004651"/>
    </source>
</evidence>
<feature type="transmembrane region" description="Helical" evidence="9">
    <location>
        <begin position="139"/>
        <end position="158"/>
    </location>
</feature>
<evidence type="ECO:0000256" key="5">
    <source>
        <dbReference type="ARBA" id="ARBA00022970"/>
    </source>
</evidence>
<dbReference type="InterPro" id="IPR001851">
    <property type="entry name" value="ABC_transp_permease"/>
</dbReference>